<dbReference type="EMBL" id="CP076544">
    <property type="protein sequence ID" value="QWS35158.1"/>
    <property type="molecule type" value="Genomic_DNA"/>
</dbReference>
<name>A0ACD1E8F9_9MICO</name>
<evidence type="ECO:0000313" key="2">
    <source>
        <dbReference type="Proteomes" id="UP000681794"/>
    </source>
</evidence>
<dbReference type="Proteomes" id="UP000681794">
    <property type="component" value="Chromosome"/>
</dbReference>
<protein>
    <submittedName>
        <fullName evidence="1">Acylneuraminate cytidylyltransferase family protein</fullName>
    </submittedName>
</protein>
<keyword evidence="2" id="KW-1185">Reference proteome</keyword>
<reference evidence="1" key="1">
    <citation type="submission" date="2021-06" db="EMBL/GenBank/DDBJ databases">
        <authorList>
            <person name="Ellington A.J."/>
            <person name="Bryan N.C."/>
            <person name="Christner B.C."/>
            <person name="Reisch C.R."/>
        </authorList>
    </citation>
    <scope>NUCLEOTIDE SEQUENCE</scope>
    <source>
        <strain evidence="1">L6-1</strain>
    </source>
</reference>
<accession>A0ACD1E8F9</accession>
<evidence type="ECO:0000313" key="1">
    <source>
        <dbReference type="EMBL" id="QWS35158.1"/>
    </source>
</evidence>
<keyword evidence="1" id="KW-0808">Transferase</keyword>
<sequence length="285" mass="29228">MIPARSGSKGIPGKNLRQVAGRSLVARSIDAARAAETIDAVVVSTDGDAIAAEALSVGARIVRRPEALAGDEASSESALLHALDVLTDPDTGDADTAPEVLVFLQATSPFTRADELDAAVARVLDGGADAVLAAAPSHAFIWRVAEDGSAVAVNHDAATRPRRQDRAPEYRETGAFYVVRVAGFREARHRFFGRVELAVVPARTAVDIDDADDLALAAALAPLVEADTSAQAPTQAPAPAPAPAPAQAPTQTQTSTPAPGRPQPAAPSDPHPHPARATAAENGAP</sequence>
<proteinExistence type="predicted"/>
<gene>
    <name evidence="1" type="ORF">KM842_08470</name>
</gene>
<keyword evidence="1" id="KW-0548">Nucleotidyltransferase</keyword>
<organism evidence="1 2">
    <name type="scientific">Curtobacterium aetherium</name>
    <dbReference type="NCBI Taxonomy" id="2841594"/>
    <lineage>
        <taxon>Bacteria</taxon>
        <taxon>Bacillati</taxon>
        <taxon>Actinomycetota</taxon>
        <taxon>Actinomycetes</taxon>
        <taxon>Micrococcales</taxon>
        <taxon>Microbacteriaceae</taxon>
        <taxon>Curtobacterium</taxon>
    </lineage>
</organism>